<dbReference type="STRING" id="1387277.SAMN06295998_1344"/>
<reference evidence="1 2" key="1">
    <citation type="submission" date="2017-04" db="EMBL/GenBank/DDBJ databases">
        <authorList>
            <person name="Afonso C.L."/>
            <person name="Miller P.J."/>
            <person name="Scott M.A."/>
            <person name="Spackman E."/>
            <person name="Goraichik I."/>
            <person name="Dimitrov K.M."/>
            <person name="Suarez D.L."/>
            <person name="Swayne D.E."/>
        </authorList>
    </citation>
    <scope>NUCLEOTIDE SEQUENCE [LARGE SCALE GENOMIC DNA]</scope>
    <source>
        <strain evidence="1 2">CGMCC 1.12644</strain>
    </source>
</reference>
<proteinExistence type="predicted"/>
<keyword evidence="2" id="KW-1185">Reference proteome</keyword>
<protein>
    <submittedName>
        <fullName evidence="1">Uncharacterized protein</fullName>
    </submittedName>
</protein>
<dbReference type="RefSeq" id="WP_084355047.1">
    <property type="nucleotide sequence ID" value="NZ_FWYD01000034.1"/>
</dbReference>
<organism evidence="1 2">
    <name type="scientific">Primorskyibacter flagellatus</name>
    <dbReference type="NCBI Taxonomy" id="1387277"/>
    <lineage>
        <taxon>Bacteria</taxon>
        <taxon>Pseudomonadati</taxon>
        <taxon>Pseudomonadota</taxon>
        <taxon>Alphaproteobacteria</taxon>
        <taxon>Rhodobacterales</taxon>
        <taxon>Roseobacteraceae</taxon>
        <taxon>Primorskyibacter</taxon>
    </lineage>
</organism>
<sequence>MLYPLPTKTLSADRQLAATRAHFIEHGSALANAAGLIGGNAGTGRVLRLMSDLREAFRLDRAIRRRLIDLHRFLSLDPIIGDMEPDMSAGLLLDPAGPEVEQICLLTDRLFDLLKEIGKMDEEHEALALSLSVQSAA</sequence>
<accession>A0A1W2EN21</accession>
<dbReference type="OrthoDB" id="7744623at2"/>
<name>A0A1W2EN21_9RHOB</name>
<dbReference type="EMBL" id="FWYD01000034">
    <property type="protein sequence ID" value="SMD11035.1"/>
    <property type="molecule type" value="Genomic_DNA"/>
</dbReference>
<evidence type="ECO:0000313" key="2">
    <source>
        <dbReference type="Proteomes" id="UP000192330"/>
    </source>
</evidence>
<gene>
    <name evidence="1" type="ORF">SAMN06295998_1344</name>
</gene>
<evidence type="ECO:0000313" key="1">
    <source>
        <dbReference type="EMBL" id="SMD11035.1"/>
    </source>
</evidence>
<dbReference type="Proteomes" id="UP000192330">
    <property type="component" value="Unassembled WGS sequence"/>
</dbReference>
<dbReference type="AlphaFoldDB" id="A0A1W2EN21"/>